<dbReference type="EMBL" id="JACGCM010000750">
    <property type="protein sequence ID" value="KAF6167385.1"/>
    <property type="molecule type" value="Genomic_DNA"/>
</dbReference>
<dbReference type="Gene3D" id="3.30.420.10">
    <property type="entry name" value="Ribonuclease H-like superfamily/Ribonuclease H"/>
    <property type="match status" value="1"/>
</dbReference>
<dbReference type="PANTHER" id="PTHR18934">
    <property type="entry name" value="ATP-DEPENDENT RNA HELICASE"/>
    <property type="match status" value="1"/>
</dbReference>
<dbReference type="GO" id="GO:0004523">
    <property type="term" value="F:RNA-DNA hybrid ribonuclease activity"/>
    <property type="evidence" value="ECO:0007669"/>
    <property type="project" value="InterPro"/>
</dbReference>
<accession>A0A7J7NJL7</accession>
<proteinExistence type="predicted"/>
<dbReference type="GO" id="GO:0004386">
    <property type="term" value="F:helicase activity"/>
    <property type="evidence" value="ECO:0007669"/>
    <property type="project" value="TreeGrafter"/>
</dbReference>
<dbReference type="SUPFAM" id="SSF53098">
    <property type="entry name" value="Ribonuclease H-like"/>
    <property type="match status" value="1"/>
</dbReference>
<dbReference type="Proteomes" id="UP000541444">
    <property type="component" value="Unassembled WGS sequence"/>
</dbReference>
<sequence length="275" mass="30562">MLLAEIWSLTGISQFNGFTRQPTAAGNVGSFGTILRTWDGGPIKACAGRTRPHNIIIHELQGIKLGLIMAIEEAIDYLMVYTDSAAAVSFLTNKTAPPWEANQAADDLAKLKPMEGLVVILPGAFTLNLKKFTHDDKHGRLYVRLAESAKSQFAGQDYSDHVALERAYEGWKKAEREQHSGYEYCWKNFLSIQTLKAMDSLRKQFLSLLTDAGLVDHDQALCNEWSHDIHLIRAVICAGLYPGICSVVVSLSLLVSFTFGFHHECSVEYSCHTLE</sequence>
<comment type="caution">
    <text evidence="2">The sequence shown here is derived from an EMBL/GenBank/DDBJ whole genome shotgun (WGS) entry which is preliminary data.</text>
</comment>
<dbReference type="OrthoDB" id="5600252at2759"/>
<dbReference type="InterPro" id="IPR012337">
    <property type="entry name" value="RNaseH-like_sf"/>
</dbReference>
<organism evidence="2 3">
    <name type="scientific">Kingdonia uniflora</name>
    <dbReference type="NCBI Taxonomy" id="39325"/>
    <lineage>
        <taxon>Eukaryota</taxon>
        <taxon>Viridiplantae</taxon>
        <taxon>Streptophyta</taxon>
        <taxon>Embryophyta</taxon>
        <taxon>Tracheophyta</taxon>
        <taxon>Spermatophyta</taxon>
        <taxon>Magnoliopsida</taxon>
        <taxon>Ranunculales</taxon>
        <taxon>Circaeasteraceae</taxon>
        <taxon>Kingdonia</taxon>
    </lineage>
</organism>
<gene>
    <name evidence="2" type="ORF">GIB67_020691</name>
</gene>
<dbReference type="AlphaFoldDB" id="A0A7J7NJL7"/>
<keyword evidence="3" id="KW-1185">Reference proteome</keyword>
<evidence type="ECO:0000259" key="1">
    <source>
        <dbReference type="Pfam" id="PF13456"/>
    </source>
</evidence>
<dbReference type="InterPro" id="IPR036397">
    <property type="entry name" value="RNaseH_sf"/>
</dbReference>
<dbReference type="GO" id="GO:0003723">
    <property type="term" value="F:RNA binding"/>
    <property type="evidence" value="ECO:0007669"/>
    <property type="project" value="TreeGrafter"/>
</dbReference>
<name>A0A7J7NJL7_9MAGN</name>
<reference evidence="2 3" key="1">
    <citation type="journal article" date="2020" name="IScience">
        <title>Genome Sequencing of the Endangered Kingdonia uniflora (Circaeasteraceae, Ranunculales) Reveals Potential Mechanisms of Evolutionary Specialization.</title>
        <authorList>
            <person name="Sun Y."/>
            <person name="Deng T."/>
            <person name="Zhang A."/>
            <person name="Moore M.J."/>
            <person name="Landis J.B."/>
            <person name="Lin N."/>
            <person name="Zhang H."/>
            <person name="Zhang X."/>
            <person name="Huang J."/>
            <person name="Zhang X."/>
            <person name="Sun H."/>
            <person name="Wang H."/>
        </authorList>
    </citation>
    <scope>NUCLEOTIDE SEQUENCE [LARGE SCALE GENOMIC DNA]</scope>
    <source>
        <strain evidence="2">TB1705</strain>
        <tissue evidence="2">Leaf</tissue>
    </source>
</reference>
<protein>
    <recommendedName>
        <fullName evidence="1">RNase H type-1 domain-containing protein</fullName>
    </recommendedName>
</protein>
<dbReference type="PANTHER" id="PTHR18934:SF229">
    <property type="entry name" value="DEXH-BOX ATP-DEPENDENT RNA HELICASE DEXH3"/>
    <property type="match status" value="1"/>
</dbReference>
<dbReference type="Pfam" id="PF13456">
    <property type="entry name" value="RVT_3"/>
    <property type="match status" value="1"/>
</dbReference>
<dbReference type="InterPro" id="IPR002156">
    <property type="entry name" value="RNaseH_domain"/>
</dbReference>
<evidence type="ECO:0000313" key="3">
    <source>
        <dbReference type="Proteomes" id="UP000541444"/>
    </source>
</evidence>
<evidence type="ECO:0000313" key="2">
    <source>
        <dbReference type="EMBL" id="KAF6167385.1"/>
    </source>
</evidence>
<dbReference type="GO" id="GO:0005634">
    <property type="term" value="C:nucleus"/>
    <property type="evidence" value="ECO:0007669"/>
    <property type="project" value="TreeGrafter"/>
</dbReference>
<feature type="domain" description="RNase H type-1" evidence="1">
    <location>
        <begin position="27"/>
        <end position="96"/>
    </location>
</feature>